<dbReference type="HAMAP" id="MF_01006">
    <property type="entry name" value="Undec_diphosphatase"/>
    <property type="match status" value="1"/>
</dbReference>
<protein>
    <recommendedName>
        <fullName evidence="4 14">Undecaprenyl-diphosphatase</fullName>
        <ecNumber evidence="3 14">3.6.1.27</ecNumber>
    </recommendedName>
    <alternativeName>
        <fullName evidence="12 14">Bacitracin resistance protein</fullName>
    </alternativeName>
    <alternativeName>
        <fullName evidence="11 14">Undecaprenyl pyrophosphate phosphatase</fullName>
    </alternativeName>
</protein>
<feature type="transmembrane region" description="Helical" evidence="14">
    <location>
        <begin position="226"/>
        <end position="250"/>
    </location>
</feature>
<keyword evidence="6 14" id="KW-0812">Transmembrane</keyword>
<evidence type="ECO:0000256" key="6">
    <source>
        <dbReference type="ARBA" id="ARBA00022692"/>
    </source>
</evidence>
<dbReference type="GO" id="GO:0071555">
    <property type="term" value="P:cell wall organization"/>
    <property type="evidence" value="ECO:0007669"/>
    <property type="project" value="UniProtKB-KW"/>
</dbReference>
<name>A0A1W1YR88_9BACT</name>
<keyword evidence="5 14" id="KW-1003">Cell membrane</keyword>
<accession>A0A1W1YR88</accession>
<keyword evidence="9 14" id="KW-0472">Membrane</keyword>
<keyword evidence="10 14" id="KW-0046">Antibiotic resistance</keyword>
<feature type="transmembrane region" description="Helical" evidence="14">
    <location>
        <begin position="159"/>
        <end position="175"/>
    </location>
</feature>
<keyword evidence="16" id="KW-1185">Reference proteome</keyword>
<keyword evidence="14" id="KW-0133">Cell shape</keyword>
<sequence>MEIYQGIILGILQGLTEFLPVSSSGHLALGQSFFGITEPALFFDVSLHMGTLLAVVVVFFQDIKRMLISLFELIKLIFSGKEFLETVKTDENVRLAFLIIVASIPTAFLGLGFKPYVHTLFSSVSFVGCMLLVTGTFLWMTRHVAPQGDGVMTFGMKRALLVGLCQGLAVIPGISRSGATISAGLFGGIDRETAARFSFLLSIPAIVGAEILSIKDFMQHGSSIDLGATLCGTVIAFVVGYGALIFLMRIVRKGRLHLFAPYCWALGIVAIIAGHIC</sequence>
<organism evidence="15 16">
    <name type="scientific">Desulfocicer vacuolatum DSM 3385</name>
    <dbReference type="NCBI Taxonomy" id="1121400"/>
    <lineage>
        <taxon>Bacteria</taxon>
        <taxon>Pseudomonadati</taxon>
        <taxon>Thermodesulfobacteriota</taxon>
        <taxon>Desulfobacteria</taxon>
        <taxon>Desulfobacterales</taxon>
        <taxon>Desulfobacteraceae</taxon>
        <taxon>Desulfocicer</taxon>
    </lineage>
</organism>
<comment type="miscellaneous">
    <text evidence="14">Bacitracin is thought to be involved in the inhibition of peptidoglycan synthesis by sequestering undecaprenyl diphosphate, thereby reducing the pool of lipid carrier available.</text>
</comment>
<dbReference type="GO" id="GO:0005886">
    <property type="term" value="C:plasma membrane"/>
    <property type="evidence" value="ECO:0007669"/>
    <property type="project" value="UniProtKB-SubCell"/>
</dbReference>
<comment type="function">
    <text evidence="14">Catalyzes the dephosphorylation of undecaprenyl diphosphate (UPP). Confers resistance to bacitracin.</text>
</comment>
<evidence type="ECO:0000256" key="4">
    <source>
        <dbReference type="ARBA" id="ARBA00021581"/>
    </source>
</evidence>
<feature type="transmembrane region" description="Helical" evidence="14">
    <location>
        <begin position="256"/>
        <end position="276"/>
    </location>
</feature>
<dbReference type="EMBL" id="FWXY01000001">
    <property type="protein sequence ID" value="SMC38228.1"/>
    <property type="molecule type" value="Genomic_DNA"/>
</dbReference>
<dbReference type="OrthoDB" id="9808289at2"/>
<dbReference type="Proteomes" id="UP000192418">
    <property type="component" value="Unassembled WGS sequence"/>
</dbReference>
<evidence type="ECO:0000256" key="8">
    <source>
        <dbReference type="ARBA" id="ARBA00022989"/>
    </source>
</evidence>
<reference evidence="15 16" key="1">
    <citation type="submission" date="2017-04" db="EMBL/GenBank/DDBJ databases">
        <authorList>
            <person name="Afonso C.L."/>
            <person name="Miller P.J."/>
            <person name="Scott M.A."/>
            <person name="Spackman E."/>
            <person name="Goraichik I."/>
            <person name="Dimitrov K.M."/>
            <person name="Suarez D.L."/>
            <person name="Swayne D.E."/>
        </authorList>
    </citation>
    <scope>NUCLEOTIDE SEQUENCE [LARGE SCALE GENOMIC DNA]</scope>
    <source>
        <strain evidence="15 16">DSM 3385</strain>
    </source>
</reference>
<dbReference type="RefSeq" id="WP_084066687.1">
    <property type="nucleotide sequence ID" value="NZ_FWXY01000001.1"/>
</dbReference>
<dbReference type="PANTHER" id="PTHR30622">
    <property type="entry name" value="UNDECAPRENYL-DIPHOSPHATASE"/>
    <property type="match status" value="1"/>
</dbReference>
<dbReference type="InterPro" id="IPR003824">
    <property type="entry name" value="UppP"/>
</dbReference>
<evidence type="ECO:0000313" key="15">
    <source>
        <dbReference type="EMBL" id="SMC38228.1"/>
    </source>
</evidence>
<evidence type="ECO:0000256" key="1">
    <source>
        <dbReference type="ARBA" id="ARBA00004651"/>
    </source>
</evidence>
<dbReference type="GO" id="GO:0046677">
    <property type="term" value="P:response to antibiotic"/>
    <property type="evidence" value="ECO:0007669"/>
    <property type="project" value="UniProtKB-UniRule"/>
</dbReference>
<feature type="transmembrane region" description="Helical" evidence="14">
    <location>
        <begin position="40"/>
        <end position="60"/>
    </location>
</feature>
<dbReference type="GO" id="GO:0050380">
    <property type="term" value="F:undecaprenyl-diphosphatase activity"/>
    <property type="evidence" value="ECO:0007669"/>
    <property type="project" value="UniProtKB-UniRule"/>
</dbReference>
<gene>
    <name evidence="14" type="primary">uppP</name>
    <name evidence="15" type="ORF">SAMN02746065_101266</name>
</gene>
<dbReference type="EC" id="3.6.1.27" evidence="3 14"/>
<dbReference type="GO" id="GO:0008360">
    <property type="term" value="P:regulation of cell shape"/>
    <property type="evidence" value="ECO:0007669"/>
    <property type="project" value="UniProtKB-KW"/>
</dbReference>
<proteinExistence type="inferred from homology"/>
<keyword evidence="7 14" id="KW-0378">Hydrolase</keyword>
<comment type="catalytic activity">
    <reaction evidence="13 14">
        <text>di-trans,octa-cis-undecaprenyl diphosphate + H2O = di-trans,octa-cis-undecaprenyl phosphate + phosphate + H(+)</text>
        <dbReference type="Rhea" id="RHEA:28094"/>
        <dbReference type="ChEBI" id="CHEBI:15377"/>
        <dbReference type="ChEBI" id="CHEBI:15378"/>
        <dbReference type="ChEBI" id="CHEBI:43474"/>
        <dbReference type="ChEBI" id="CHEBI:58405"/>
        <dbReference type="ChEBI" id="CHEBI:60392"/>
        <dbReference type="EC" id="3.6.1.27"/>
    </reaction>
</comment>
<evidence type="ECO:0000256" key="11">
    <source>
        <dbReference type="ARBA" id="ARBA00032707"/>
    </source>
</evidence>
<dbReference type="AlphaFoldDB" id="A0A1W1YR88"/>
<evidence type="ECO:0000256" key="9">
    <source>
        <dbReference type="ARBA" id="ARBA00023136"/>
    </source>
</evidence>
<evidence type="ECO:0000313" key="16">
    <source>
        <dbReference type="Proteomes" id="UP000192418"/>
    </source>
</evidence>
<evidence type="ECO:0000256" key="7">
    <source>
        <dbReference type="ARBA" id="ARBA00022801"/>
    </source>
</evidence>
<evidence type="ECO:0000256" key="13">
    <source>
        <dbReference type="ARBA" id="ARBA00047594"/>
    </source>
</evidence>
<comment type="similarity">
    <text evidence="2 14">Belongs to the UppP family.</text>
</comment>
<evidence type="ECO:0000256" key="14">
    <source>
        <dbReference type="HAMAP-Rule" id="MF_01006"/>
    </source>
</evidence>
<comment type="subcellular location">
    <subcellularLocation>
        <location evidence="1 14">Cell membrane</location>
        <topology evidence="1 14">Multi-pass membrane protein</topology>
    </subcellularLocation>
</comment>
<evidence type="ECO:0000256" key="3">
    <source>
        <dbReference type="ARBA" id="ARBA00012374"/>
    </source>
</evidence>
<feature type="transmembrane region" description="Helical" evidence="14">
    <location>
        <begin position="195"/>
        <end position="214"/>
    </location>
</feature>
<evidence type="ECO:0000256" key="2">
    <source>
        <dbReference type="ARBA" id="ARBA00010621"/>
    </source>
</evidence>
<evidence type="ECO:0000256" key="10">
    <source>
        <dbReference type="ARBA" id="ARBA00023251"/>
    </source>
</evidence>
<keyword evidence="8 14" id="KW-1133">Transmembrane helix</keyword>
<dbReference type="GO" id="GO:0009252">
    <property type="term" value="P:peptidoglycan biosynthetic process"/>
    <property type="evidence" value="ECO:0007669"/>
    <property type="project" value="UniProtKB-KW"/>
</dbReference>
<dbReference type="PANTHER" id="PTHR30622:SF2">
    <property type="entry name" value="UNDECAPRENYL-DIPHOSPHATASE"/>
    <property type="match status" value="1"/>
</dbReference>
<evidence type="ECO:0000256" key="5">
    <source>
        <dbReference type="ARBA" id="ARBA00022475"/>
    </source>
</evidence>
<keyword evidence="14" id="KW-0961">Cell wall biogenesis/degradation</keyword>
<dbReference type="STRING" id="1121400.SAMN02746065_101266"/>
<feature type="transmembrane region" description="Helical" evidence="14">
    <location>
        <begin position="119"/>
        <end position="139"/>
    </location>
</feature>
<dbReference type="Pfam" id="PF02673">
    <property type="entry name" value="BacA"/>
    <property type="match status" value="1"/>
</dbReference>
<feature type="transmembrane region" description="Helical" evidence="14">
    <location>
        <begin position="95"/>
        <end position="113"/>
    </location>
</feature>
<evidence type="ECO:0000256" key="12">
    <source>
        <dbReference type="ARBA" id="ARBA00032932"/>
    </source>
</evidence>
<keyword evidence="14" id="KW-0573">Peptidoglycan synthesis</keyword>